<keyword evidence="7" id="KW-0472">Membrane</keyword>
<dbReference type="GO" id="GO:0006412">
    <property type="term" value="P:translation"/>
    <property type="evidence" value="ECO:0007669"/>
    <property type="project" value="InterPro"/>
</dbReference>
<keyword evidence="10" id="KW-1185">Reference proteome</keyword>
<evidence type="ECO:0000256" key="6">
    <source>
        <dbReference type="ARBA" id="ARBA00023274"/>
    </source>
</evidence>
<keyword evidence="7" id="KW-0812">Transmembrane</keyword>
<dbReference type="EMBL" id="AZIL01002366">
    <property type="protein sequence ID" value="EWM21749.1"/>
    <property type="molecule type" value="Genomic_DNA"/>
</dbReference>
<reference evidence="9 10" key="1">
    <citation type="journal article" date="2014" name="Mol. Plant">
        <title>Chromosome Scale Genome Assembly and Transcriptome Profiling of Nannochloropsis gaditana in Nitrogen Depletion.</title>
        <authorList>
            <person name="Corteggiani Carpinelli E."/>
            <person name="Telatin A."/>
            <person name="Vitulo N."/>
            <person name="Forcato C."/>
            <person name="D'Angelo M."/>
            <person name="Schiavon R."/>
            <person name="Vezzi A."/>
            <person name="Giacometti G.M."/>
            <person name="Morosinotto T."/>
            <person name="Valle G."/>
        </authorList>
    </citation>
    <scope>NUCLEOTIDE SEQUENCE [LARGE SCALE GENOMIC DNA]</scope>
    <source>
        <strain evidence="9 10">B-31</strain>
    </source>
</reference>
<dbReference type="Gene3D" id="2.30.30.30">
    <property type="match status" value="1"/>
</dbReference>
<dbReference type="OrthoDB" id="1688503at2759"/>
<dbReference type="SMART" id="SM00739">
    <property type="entry name" value="KOW"/>
    <property type="match status" value="1"/>
</dbReference>
<dbReference type="NCBIfam" id="TIGR01080">
    <property type="entry name" value="rplX_A_E"/>
    <property type="match status" value="1"/>
</dbReference>
<evidence type="ECO:0000256" key="5">
    <source>
        <dbReference type="ARBA" id="ARBA00022980"/>
    </source>
</evidence>
<evidence type="ECO:0000313" key="10">
    <source>
        <dbReference type="Proteomes" id="UP000019335"/>
    </source>
</evidence>
<accession>W7TLZ3</accession>
<comment type="caution">
    <text evidence="9">The sequence shown here is derived from an EMBL/GenBank/DDBJ whole genome shotgun (WGS) entry which is preliminary data.</text>
</comment>
<dbReference type="SUPFAM" id="SSF50104">
    <property type="entry name" value="Translation proteins SH3-like domain"/>
    <property type="match status" value="1"/>
</dbReference>
<dbReference type="GO" id="GO:0009507">
    <property type="term" value="C:chloroplast"/>
    <property type="evidence" value="ECO:0007669"/>
    <property type="project" value="UniProtKB-SubCell"/>
</dbReference>
<dbReference type="InterPro" id="IPR005756">
    <property type="entry name" value="Ribosomal_uL24_euk/arc"/>
</dbReference>
<keyword evidence="5 9" id="KW-0689">Ribosomal protein</keyword>
<evidence type="ECO:0000256" key="7">
    <source>
        <dbReference type="SAM" id="Phobius"/>
    </source>
</evidence>
<proteinExistence type="inferred from homology"/>
<dbReference type="AlphaFoldDB" id="W7TLZ3"/>
<evidence type="ECO:0000256" key="3">
    <source>
        <dbReference type="ARBA" id="ARBA00022528"/>
    </source>
</evidence>
<evidence type="ECO:0000256" key="4">
    <source>
        <dbReference type="ARBA" id="ARBA00022640"/>
    </source>
</evidence>
<name>W7TLZ3_9STRA</name>
<comment type="similarity">
    <text evidence="2">Belongs to the universal ribosomal protein uL24 family.</text>
</comment>
<dbReference type="InterPro" id="IPR008991">
    <property type="entry name" value="Translation_prot_SH3-like_sf"/>
</dbReference>
<dbReference type="Pfam" id="PF16906">
    <property type="entry name" value="Ribosomal_L26"/>
    <property type="match status" value="1"/>
</dbReference>
<dbReference type="Proteomes" id="UP000019335">
    <property type="component" value="Unassembled WGS sequence"/>
</dbReference>
<evidence type="ECO:0000313" key="9">
    <source>
        <dbReference type="EMBL" id="EWM21749.1"/>
    </source>
</evidence>
<dbReference type="GO" id="GO:0015934">
    <property type="term" value="C:large ribosomal subunit"/>
    <property type="evidence" value="ECO:0007669"/>
    <property type="project" value="InterPro"/>
</dbReference>
<keyword evidence="7" id="KW-1133">Transmembrane helix</keyword>
<dbReference type="InterPro" id="IPR005824">
    <property type="entry name" value="KOW"/>
</dbReference>
<evidence type="ECO:0000259" key="8">
    <source>
        <dbReference type="SMART" id="SM00739"/>
    </source>
</evidence>
<dbReference type="PANTHER" id="PTHR11143">
    <property type="entry name" value="60S RIBOSOMAL PROTEIN L26 FAMILY MEMBER"/>
    <property type="match status" value="1"/>
</dbReference>
<sequence length="258" mass="28053">MPVSATVLVYQVQLRMCANGMPLLSQRLVSSINLSPPLNEVRLKMGRRSLVLVTVAAICAGLCTAFVPSAPLPSCASGSSTSRRQTIVMGNHRSSQAARRRTSFLKHVKAPLHKRRTIMSSPLSKELRAEHGGVRSIPVRTGDEVVVTAGDHRKKVGKVIGVDRKKYYIHVEGITREKAGGKEAGKTSTTIPVPIRASSVRITKLYLDKSREAILKRRAEGRAELAARKNNIQLAEPGQDPAWAEYQTTLTSILDGSA</sequence>
<keyword evidence="6" id="KW-0687">Ribonucleoprotein</keyword>
<gene>
    <name evidence="9" type="ORF">Naga_100303g2</name>
</gene>
<dbReference type="GO" id="GO:0003735">
    <property type="term" value="F:structural constituent of ribosome"/>
    <property type="evidence" value="ECO:0007669"/>
    <property type="project" value="InterPro"/>
</dbReference>
<keyword evidence="3" id="KW-0150">Chloroplast</keyword>
<feature type="domain" description="KOW" evidence="8">
    <location>
        <begin position="138"/>
        <end position="165"/>
    </location>
</feature>
<dbReference type="GO" id="GO:0003723">
    <property type="term" value="F:RNA binding"/>
    <property type="evidence" value="ECO:0007669"/>
    <property type="project" value="InterPro"/>
</dbReference>
<dbReference type="CDD" id="cd06089">
    <property type="entry name" value="KOW_RPL26"/>
    <property type="match status" value="1"/>
</dbReference>
<dbReference type="InterPro" id="IPR041988">
    <property type="entry name" value="Ribosomal_uL24_KOW"/>
</dbReference>
<evidence type="ECO:0000256" key="1">
    <source>
        <dbReference type="ARBA" id="ARBA00004229"/>
    </source>
</evidence>
<feature type="transmembrane region" description="Helical" evidence="7">
    <location>
        <begin position="50"/>
        <end position="70"/>
    </location>
</feature>
<keyword evidence="4" id="KW-0934">Plastid</keyword>
<comment type="subcellular location">
    <subcellularLocation>
        <location evidence="1">Plastid</location>
        <location evidence="1">Chloroplast</location>
    </subcellularLocation>
</comment>
<protein>
    <submittedName>
        <fullName evidence="9">60s ribosomal protein l26</fullName>
    </submittedName>
</protein>
<dbReference type="InterPro" id="IPR014722">
    <property type="entry name" value="Rib_uL2_dom2"/>
</dbReference>
<organism evidence="9 10">
    <name type="scientific">Nannochloropsis gaditana</name>
    <dbReference type="NCBI Taxonomy" id="72520"/>
    <lineage>
        <taxon>Eukaryota</taxon>
        <taxon>Sar</taxon>
        <taxon>Stramenopiles</taxon>
        <taxon>Ochrophyta</taxon>
        <taxon>Eustigmatophyceae</taxon>
        <taxon>Eustigmatales</taxon>
        <taxon>Monodopsidaceae</taxon>
        <taxon>Nannochloropsis</taxon>
    </lineage>
</organism>
<evidence type="ECO:0000256" key="2">
    <source>
        <dbReference type="ARBA" id="ARBA00010618"/>
    </source>
</evidence>